<name>A0A5N4E448_CAMDR</name>
<keyword evidence="2" id="KW-1185">Reference proteome</keyword>
<proteinExistence type="predicted"/>
<organism evidence="1 2">
    <name type="scientific">Camelus dromedarius</name>
    <name type="common">Dromedary</name>
    <name type="synonym">Arabian camel</name>
    <dbReference type="NCBI Taxonomy" id="9838"/>
    <lineage>
        <taxon>Eukaryota</taxon>
        <taxon>Metazoa</taxon>
        <taxon>Chordata</taxon>
        <taxon>Craniata</taxon>
        <taxon>Vertebrata</taxon>
        <taxon>Euteleostomi</taxon>
        <taxon>Mammalia</taxon>
        <taxon>Eutheria</taxon>
        <taxon>Laurasiatheria</taxon>
        <taxon>Artiodactyla</taxon>
        <taxon>Tylopoda</taxon>
        <taxon>Camelidae</taxon>
        <taxon>Camelus</taxon>
    </lineage>
</organism>
<dbReference type="AlphaFoldDB" id="A0A5N4E448"/>
<gene>
    <name evidence="1" type="ORF">Cadr_000005822</name>
</gene>
<evidence type="ECO:0000313" key="2">
    <source>
        <dbReference type="Proteomes" id="UP000299084"/>
    </source>
</evidence>
<evidence type="ECO:0000313" key="1">
    <source>
        <dbReference type="EMBL" id="KAB1278070.1"/>
    </source>
</evidence>
<reference evidence="1 2" key="1">
    <citation type="journal article" date="2019" name="Mol. Ecol. Resour.">
        <title>Improving Illumina assemblies with Hi-C and long reads: an example with the North African dromedary.</title>
        <authorList>
            <person name="Elbers J.P."/>
            <person name="Rogers M.F."/>
            <person name="Perelman P.L."/>
            <person name="Proskuryakova A.A."/>
            <person name="Serdyukova N.A."/>
            <person name="Johnson W.E."/>
            <person name="Horin P."/>
            <person name="Corander J."/>
            <person name="Murphy D."/>
            <person name="Burger P.A."/>
        </authorList>
    </citation>
    <scope>NUCLEOTIDE SEQUENCE [LARGE SCALE GENOMIC DNA]</scope>
    <source>
        <strain evidence="1">Drom800</strain>
        <tissue evidence="1">Blood</tissue>
    </source>
</reference>
<sequence>MPMTSCYCRWKETSAILSPSWRNMFSPPTATSPFPPLPSWPPTCPGAQGDSGGPLVWTMWPRALSPMDKMMGPLHGPAPKFKFPALDKEKP</sequence>
<accession>A0A5N4E448</accession>
<dbReference type="Proteomes" id="UP000299084">
    <property type="component" value="Unassembled WGS sequence"/>
</dbReference>
<protein>
    <submittedName>
        <fullName evidence="1">Uncharacterized protein</fullName>
    </submittedName>
</protein>
<comment type="caution">
    <text evidence="1">The sequence shown here is derived from an EMBL/GenBank/DDBJ whole genome shotgun (WGS) entry which is preliminary data.</text>
</comment>
<dbReference type="EMBL" id="JWIN03000006">
    <property type="protein sequence ID" value="KAB1278070.1"/>
    <property type="molecule type" value="Genomic_DNA"/>
</dbReference>